<proteinExistence type="predicted"/>
<gene>
    <name evidence="1" type="ORF">GLW00_11945</name>
</gene>
<dbReference type="GO" id="GO:0006508">
    <property type="term" value="P:proteolysis"/>
    <property type="evidence" value="ECO:0007669"/>
    <property type="project" value="InterPro"/>
</dbReference>
<sequence>MGYSLLGEQIFSIVRIDRENPVAAWDEHNKTLIKARGYLNSKHFL</sequence>
<dbReference type="EMBL" id="WMFA01000004">
    <property type="protein sequence ID" value="MYL71571.1"/>
    <property type="molecule type" value="Genomic_DNA"/>
</dbReference>
<comment type="caution">
    <text evidence="1">The sequence shown here is derived from an EMBL/GenBank/DDBJ whole genome shotgun (WGS) entry which is preliminary data.</text>
</comment>
<protein>
    <submittedName>
        <fullName evidence="1">Uncharacterized protein</fullName>
    </submittedName>
</protein>
<organism evidence="1 2">
    <name type="scientific">Halobacillus litoralis</name>
    <dbReference type="NCBI Taxonomy" id="45668"/>
    <lineage>
        <taxon>Bacteria</taxon>
        <taxon>Bacillati</taxon>
        <taxon>Bacillota</taxon>
        <taxon>Bacilli</taxon>
        <taxon>Bacillales</taxon>
        <taxon>Bacillaceae</taxon>
        <taxon>Halobacillus</taxon>
    </lineage>
</organism>
<dbReference type="Proteomes" id="UP000450457">
    <property type="component" value="Unassembled WGS sequence"/>
</dbReference>
<dbReference type="SUPFAM" id="SSF144052">
    <property type="entry name" value="Thermophilic metalloprotease-like"/>
    <property type="match status" value="1"/>
</dbReference>
<accession>A0A845FCJ9</accession>
<dbReference type="GO" id="GO:0004177">
    <property type="term" value="F:aminopeptidase activity"/>
    <property type="evidence" value="ECO:0007669"/>
    <property type="project" value="InterPro"/>
</dbReference>
<evidence type="ECO:0000313" key="2">
    <source>
        <dbReference type="Proteomes" id="UP000450457"/>
    </source>
</evidence>
<dbReference type="InterPro" id="IPR000787">
    <property type="entry name" value="Peptidase_M29"/>
</dbReference>
<name>A0A845FCJ9_9BACI</name>
<dbReference type="AlphaFoldDB" id="A0A845FCJ9"/>
<evidence type="ECO:0000313" key="1">
    <source>
        <dbReference type="EMBL" id="MYL71571.1"/>
    </source>
</evidence>
<dbReference type="OrthoDB" id="9803993at2"/>
<reference evidence="1 2" key="1">
    <citation type="submission" date="2019-11" db="EMBL/GenBank/DDBJ databases">
        <title>Genome sequences of 17 halophilic strains isolated from different environments.</title>
        <authorList>
            <person name="Furrow R.E."/>
        </authorList>
    </citation>
    <scope>NUCLEOTIDE SEQUENCE [LARGE SCALE GENOMIC DNA]</scope>
    <source>
        <strain evidence="1 2">SL-4</strain>
    </source>
</reference>
<dbReference type="Pfam" id="PF02073">
    <property type="entry name" value="Peptidase_M29"/>
    <property type="match status" value="1"/>
</dbReference>